<feature type="region of interest" description="Disordered" evidence="3">
    <location>
        <begin position="414"/>
        <end position="436"/>
    </location>
</feature>
<dbReference type="Gene3D" id="3.50.50.60">
    <property type="entry name" value="FAD/NAD(P)-binding domain"/>
    <property type="match status" value="2"/>
</dbReference>
<evidence type="ECO:0000256" key="3">
    <source>
        <dbReference type="SAM" id="MobiDB-lite"/>
    </source>
</evidence>
<feature type="domain" description="Sulfide dehydrogenase [flavocytochrome c] flavoprotein chain central" evidence="6">
    <location>
        <begin position="156"/>
        <end position="271"/>
    </location>
</feature>
<comment type="caution">
    <text evidence="7">The sequence shown here is derived from an EMBL/GenBank/DDBJ whole genome shotgun (WGS) entry which is preliminary data.</text>
</comment>
<dbReference type="InterPro" id="IPR015323">
    <property type="entry name" value="FlavoCytC_S_DH_flav-bd"/>
</dbReference>
<dbReference type="GO" id="GO:0016491">
    <property type="term" value="F:oxidoreductase activity"/>
    <property type="evidence" value="ECO:0007669"/>
    <property type="project" value="InterPro"/>
</dbReference>
<evidence type="ECO:0000259" key="6">
    <source>
        <dbReference type="Pfam" id="PF21706"/>
    </source>
</evidence>
<gene>
    <name evidence="7" type="ORF">GCM10007877_38040</name>
</gene>
<evidence type="ECO:0000259" key="5">
    <source>
        <dbReference type="Pfam" id="PF09242"/>
    </source>
</evidence>
<keyword evidence="2" id="KW-0274">FAD</keyword>
<keyword evidence="8" id="KW-1185">Reference proteome</keyword>
<dbReference type="Proteomes" id="UP001156870">
    <property type="component" value="Unassembled WGS sequence"/>
</dbReference>
<organism evidence="7 8">
    <name type="scientific">Marinibactrum halimedae</name>
    <dbReference type="NCBI Taxonomy" id="1444977"/>
    <lineage>
        <taxon>Bacteria</taxon>
        <taxon>Pseudomonadati</taxon>
        <taxon>Pseudomonadota</taxon>
        <taxon>Gammaproteobacteria</taxon>
        <taxon>Cellvibrionales</taxon>
        <taxon>Cellvibrionaceae</taxon>
        <taxon>Marinibactrum</taxon>
    </lineage>
</organism>
<dbReference type="SUPFAM" id="SSF55424">
    <property type="entry name" value="FAD/NAD-linked reductases, dimerisation (C-terminal) domain"/>
    <property type="match status" value="1"/>
</dbReference>
<reference evidence="7 8" key="1">
    <citation type="journal article" date="2014" name="Int. J. Syst. Evol. Microbiol.">
        <title>Complete genome sequence of Corynebacterium casei LMG S-19264T (=DSM 44701T), isolated from a smear-ripened cheese.</title>
        <authorList>
            <consortium name="US DOE Joint Genome Institute (JGI-PGF)"/>
            <person name="Walter F."/>
            <person name="Albersmeier A."/>
            <person name="Kalinowski J."/>
            <person name="Ruckert C."/>
        </authorList>
    </citation>
    <scope>NUCLEOTIDE SEQUENCE [LARGE SCALE GENOMIC DNA]</scope>
    <source>
        <strain evidence="7 8">NBRC 110095</strain>
    </source>
</reference>
<dbReference type="SUPFAM" id="SSF51905">
    <property type="entry name" value="FAD/NAD(P)-binding domain"/>
    <property type="match status" value="2"/>
</dbReference>
<accession>A0AA37WP41</accession>
<dbReference type="Pfam" id="PF07992">
    <property type="entry name" value="Pyr_redox_2"/>
    <property type="match status" value="1"/>
</dbReference>
<protein>
    <submittedName>
        <fullName evidence="7">Cytochrome c</fullName>
    </submittedName>
</protein>
<evidence type="ECO:0000259" key="4">
    <source>
        <dbReference type="Pfam" id="PF07992"/>
    </source>
</evidence>
<feature type="domain" description="Flavocytochrome c sulphide dehydrogenase flavin-binding" evidence="5">
    <location>
        <begin position="350"/>
        <end position="415"/>
    </location>
</feature>
<dbReference type="AlphaFoldDB" id="A0AA37WP41"/>
<evidence type="ECO:0000313" key="7">
    <source>
        <dbReference type="EMBL" id="GLS28085.1"/>
    </source>
</evidence>
<dbReference type="PANTHER" id="PTHR43755:SF1">
    <property type="entry name" value="FAD-DEPENDENT PYRIDINE NUCLEOTIDE-DISULPHIDE OXIDOREDUCTASE"/>
    <property type="match status" value="1"/>
</dbReference>
<dbReference type="InterPro" id="IPR052541">
    <property type="entry name" value="SQRD"/>
</dbReference>
<dbReference type="InterPro" id="IPR036188">
    <property type="entry name" value="FAD/NAD-bd_sf"/>
</dbReference>
<feature type="domain" description="FAD/NAD(P)-binding" evidence="4">
    <location>
        <begin position="29"/>
        <end position="139"/>
    </location>
</feature>
<sequence length="436" mass="47563">MTALSLLEGCTAGSSERALTQRAPKHSPNVVVIGGGFAGATCARVLAESGVNVVLVDPSEQYVACPMSNLVIASLRNIEAQTFQPQGFPENVTVVRQMAQYIDAEQQQVTLEDGVVLNYDRLVLAPGIDLRWSALEGYDTEAAKRMPHAWKAGPQTLLLRDQLRAMPNGGTVVMSVPANPYRCPPGPYERASLIAHYLKTHKPRSKLIVLDAKDRFSKQSLFQRAWKEQYSNLIEWQGLSDGAQVVRIDAKRNTLHTDFDEFRADVANVIPPQQAGSIAITSDIADASGWCPIQPATFESTRVPNVHIIGDAAIANAMPKSAFAANAQAKLCAIQVTRLLSDQDPLSVPLINTCYSLINPNYGISVADVYQPTQSAWSPTPGAGGVSATNAPASHRQKEADYAHHWFKTITQEAFGSTPTTKQKERDKNRHRNRIV</sequence>
<dbReference type="InterPro" id="IPR023753">
    <property type="entry name" value="FAD/NAD-binding_dom"/>
</dbReference>
<name>A0AA37WP41_9GAMM</name>
<dbReference type="Pfam" id="PF09242">
    <property type="entry name" value="FCSD-flav_bind"/>
    <property type="match status" value="1"/>
</dbReference>
<dbReference type="Gene3D" id="3.90.760.10">
    <property type="entry name" value="Flavocytochrome c sulphide dehydrogenase, flavin-binding domain"/>
    <property type="match status" value="1"/>
</dbReference>
<dbReference type="PANTHER" id="PTHR43755">
    <property type="match status" value="1"/>
</dbReference>
<evidence type="ECO:0000256" key="2">
    <source>
        <dbReference type="ARBA" id="ARBA00022827"/>
    </source>
</evidence>
<dbReference type="Pfam" id="PF21706">
    <property type="entry name" value="FCSD_central"/>
    <property type="match status" value="1"/>
</dbReference>
<dbReference type="EMBL" id="BSPD01000101">
    <property type="protein sequence ID" value="GLS28085.1"/>
    <property type="molecule type" value="Genomic_DNA"/>
</dbReference>
<keyword evidence="1" id="KW-0285">Flavoprotein</keyword>
<evidence type="ECO:0000256" key="1">
    <source>
        <dbReference type="ARBA" id="ARBA00022630"/>
    </source>
</evidence>
<dbReference type="FunFam" id="3.50.50.60:FF:000234">
    <property type="entry name" value="Flavocytochrome C sulfide dehydrogenase"/>
    <property type="match status" value="1"/>
</dbReference>
<evidence type="ECO:0000313" key="8">
    <source>
        <dbReference type="Proteomes" id="UP001156870"/>
    </source>
</evidence>
<proteinExistence type="predicted"/>
<dbReference type="InterPro" id="IPR037092">
    <property type="entry name" value="FlavoCytC_S_DH_flav-bd_sf"/>
</dbReference>
<dbReference type="InterPro" id="IPR016156">
    <property type="entry name" value="FAD/NAD-linked_Rdtase_dimer_sf"/>
</dbReference>
<dbReference type="InterPro" id="IPR049386">
    <property type="entry name" value="FCSD_central"/>
</dbReference>
<dbReference type="GO" id="GO:0050660">
    <property type="term" value="F:flavin adenine dinucleotide binding"/>
    <property type="evidence" value="ECO:0007669"/>
    <property type="project" value="InterPro"/>
</dbReference>